<keyword evidence="8" id="KW-1133">Transmembrane helix</keyword>
<dbReference type="SUPFAM" id="SSF52058">
    <property type="entry name" value="L domain-like"/>
    <property type="match status" value="1"/>
</dbReference>
<evidence type="ECO:0000256" key="5">
    <source>
        <dbReference type="ARBA" id="ARBA00022692"/>
    </source>
</evidence>
<proteinExistence type="inferred from homology"/>
<evidence type="ECO:0000313" key="12">
    <source>
        <dbReference type="EMBL" id="WMV07550.1"/>
    </source>
</evidence>
<evidence type="ECO:0000256" key="7">
    <source>
        <dbReference type="ARBA" id="ARBA00022737"/>
    </source>
</evidence>
<keyword evidence="5" id="KW-0812">Transmembrane</keyword>
<dbReference type="Proteomes" id="UP001234989">
    <property type="component" value="Chromosome 1"/>
</dbReference>
<dbReference type="PANTHER" id="PTHR27004:SF428">
    <property type="entry name" value="OS01G0160600 PROTEIN"/>
    <property type="match status" value="1"/>
</dbReference>
<dbReference type="InterPro" id="IPR001611">
    <property type="entry name" value="Leu-rich_rpt"/>
</dbReference>
<comment type="similarity">
    <text evidence="2">Belongs to the RLP family.</text>
</comment>
<name>A0AAF0PPH7_SOLVR</name>
<keyword evidence="13" id="KW-1185">Reference proteome</keyword>
<evidence type="ECO:0000256" key="6">
    <source>
        <dbReference type="ARBA" id="ARBA00022729"/>
    </source>
</evidence>
<dbReference type="Pfam" id="PF13855">
    <property type="entry name" value="LRR_8"/>
    <property type="match status" value="1"/>
</dbReference>
<evidence type="ECO:0000256" key="4">
    <source>
        <dbReference type="ARBA" id="ARBA00022614"/>
    </source>
</evidence>
<evidence type="ECO:0000256" key="1">
    <source>
        <dbReference type="ARBA" id="ARBA00004251"/>
    </source>
</evidence>
<keyword evidence="9" id="KW-0472">Membrane</keyword>
<keyword evidence="10" id="KW-0675">Receptor</keyword>
<dbReference type="GO" id="GO:0051606">
    <property type="term" value="P:detection of stimulus"/>
    <property type="evidence" value="ECO:0007669"/>
    <property type="project" value="UniProtKB-ARBA"/>
</dbReference>
<dbReference type="AlphaFoldDB" id="A0AAF0PPH7"/>
<sequence length="385" mass="42496">MFLSLPKVNFIGKIPESFSYLTSLHYLDMRSCNLSGPIIKPLWNLSHIQSLNLGNNHLEGPISQFFKFGNLKLLSLGINNFDGQLDFLSSNRSWTQLEVFELSKNNLSGQIASAICSLKALTVLDLGSNNLKGTIPRCLGEISGLRVFDLSNNNLSGAINTAFSIGNTLRVINLHGNKLEGAGNLFVHLRIIDLSSNGFSGNLPMSLFENLKAMKIIDEITRNPQYVGEDLYYYYFYSEMITTKGLDLEFRGVLTANIVINLSKNRFEGCIPSSIGDLIALRTLNLFHNGLEGKQFDTFENSSNQGNDGLCGLPLSKDCGDDEGVSQAITPFGLDQGEEGDSTMISWQEVLMGYGCGLIIGLSDYYENEKTQEKILVCNLARYST</sequence>
<dbReference type="InterPro" id="IPR032675">
    <property type="entry name" value="LRR_dom_sf"/>
</dbReference>
<organism evidence="12 13">
    <name type="scientific">Solanum verrucosum</name>
    <dbReference type="NCBI Taxonomy" id="315347"/>
    <lineage>
        <taxon>Eukaryota</taxon>
        <taxon>Viridiplantae</taxon>
        <taxon>Streptophyta</taxon>
        <taxon>Embryophyta</taxon>
        <taxon>Tracheophyta</taxon>
        <taxon>Spermatophyta</taxon>
        <taxon>Magnoliopsida</taxon>
        <taxon>eudicotyledons</taxon>
        <taxon>Gunneridae</taxon>
        <taxon>Pentapetalae</taxon>
        <taxon>asterids</taxon>
        <taxon>lamiids</taxon>
        <taxon>Solanales</taxon>
        <taxon>Solanaceae</taxon>
        <taxon>Solanoideae</taxon>
        <taxon>Solaneae</taxon>
        <taxon>Solanum</taxon>
    </lineage>
</organism>
<dbReference type="GO" id="GO:0005886">
    <property type="term" value="C:plasma membrane"/>
    <property type="evidence" value="ECO:0007669"/>
    <property type="project" value="UniProtKB-SubCell"/>
</dbReference>
<keyword evidence="3" id="KW-1003">Cell membrane</keyword>
<keyword evidence="11" id="KW-0325">Glycoprotein</keyword>
<keyword evidence="4" id="KW-0433">Leucine-rich repeat</keyword>
<keyword evidence="6" id="KW-0732">Signal</keyword>
<dbReference type="Pfam" id="PF00560">
    <property type="entry name" value="LRR_1"/>
    <property type="match status" value="6"/>
</dbReference>
<evidence type="ECO:0000256" key="3">
    <source>
        <dbReference type="ARBA" id="ARBA00022475"/>
    </source>
</evidence>
<dbReference type="PANTHER" id="PTHR27004">
    <property type="entry name" value="RECEPTOR-LIKE PROTEIN 12 ISOFORM X1"/>
    <property type="match status" value="1"/>
</dbReference>
<evidence type="ECO:0000256" key="8">
    <source>
        <dbReference type="ARBA" id="ARBA00022989"/>
    </source>
</evidence>
<accession>A0AAF0PPH7</accession>
<dbReference type="Gene3D" id="3.80.10.10">
    <property type="entry name" value="Ribonuclease Inhibitor"/>
    <property type="match status" value="2"/>
</dbReference>
<gene>
    <name evidence="12" type="ORF">MTR67_000935</name>
</gene>
<dbReference type="EMBL" id="CP133612">
    <property type="protein sequence ID" value="WMV07550.1"/>
    <property type="molecule type" value="Genomic_DNA"/>
</dbReference>
<protein>
    <submittedName>
        <fullName evidence="12">Uncharacterized protein</fullName>
    </submittedName>
</protein>
<reference evidence="12" key="1">
    <citation type="submission" date="2023-08" db="EMBL/GenBank/DDBJ databases">
        <title>A de novo genome assembly of Solanum verrucosum Schlechtendal, a Mexican diploid species geographically isolated from the other diploid A-genome species in potato relatives.</title>
        <authorList>
            <person name="Hosaka K."/>
        </authorList>
    </citation>
    <scope>NUCLEOTIDE SEQUENCE</scope>
    <source>
        <tissue evidence="12">Young leaves</tissue>
    </source>
</reference>
<keyword evidence="7" id="KW-0677">Repeat</keyword>
<evidence type="ECO:0000256" key="9">
    <source>
        <dbReference type="ARBA" id="ARBA00023136"/>
    </source>
</evidence>
<evidence type="ECO:0000256" key="2">
    <source>
        <dbReference type="ARBA" id="ARBA00009592"/>
    </source>
</evidence>
<evidence type="ECO:0000256" key="10">
    <source>
        <dbReference type="ARBA" id="ARBA00023170"/>
    </source>
</evidence>
<comment type="subcellular location">
    <subcellularLocation>
        <location evidence="1">Cell membrane</location>
        <topology evidence="1">Single-pass type I membrane protein</topology>
    </subcellularLocation>
</comment>
<evidence type="ECO:0000256" key="11">
    <source>
        <dbReference type="ARBA" id="ARBA00023180"/>
    </source>
</evidence>
<dbReference type="FunFam" id="3.80.10.10:FF:000470">
    <property type="entry name" value="LRR receptor-like serine/threonine-protein kinase RPK2"/>
    <property type="match status" value="1"/>
</dbReference>
<evidence type="ECO:0000313" key="13">
    <source>
        <dbReference type="Proteomes" id="UP001234989"/>
    </source>
</evidence>